<keyword evidence="2" id="KW-0238">DNA-binding</keyword>
<dbReference type="InterPro" id="IPR002577">
    <property type="entry name" value="HTH_HxlR"/>
</dbReference>
<reference evidence="5 6" key="1">
    <citation type="submission" date="2019-07" db="EMBL/GenBank/DDBJ databases">
        <title>Whole genome shotgun sequence of Deinococcus cellulosilyticus NBRC 106333.</title>
        <authorList>
            <person name="Hosoyama A."/>
            <person name="Uohara A."/>
            <person name="Ohji S."/>
            <person name="Ichikawa N."/>
        </authorList>
    </citation>
    <scope>NUCLEOTIDE SEQUENCE [LARGE SCALE GENOMIC DNA]</scope>
    <source>
        <strain evidence="5 6">NBRC 106333</strain>
    </source>
</reference>
<dbReference type="PANTHER" id="PTHR33204:SF18">
    <property type="entry name" value="TRANSCRIPTIONAL REGULATORY PROTEIN"/>
    <property type="match status" value="1"/>
</dbReference>
<evidence type="ECO:0000256" key="2">
    <source>
        <dbReference type="ARBA" id="ARBA00023125"/>
    </source>
</evidence>
<dbReference type="AlphaFoldDB" id="A0A511MYM9"/>
<proteinExistence type="predicted"/>
<dbReference type="EMBL" id="BJXB01000004">
    <property type="protein sequence ID" value="GEM45683.1"/>
    <property type="molecule type" value="Genomic_DNA"/>
</dbReference>
<dbReference type="OrthoDB" id="9807069at2"/>
<dbReference type="InterPro" id="IPR036388">
    <property type="entry name" value="WH-like_DNA-bd_sf"/>
</dbReference>
<dbReference type="RefSeq" id="WP_146883190.1">
    <property type="nucleotide sequence ID" value="NZ_BJXB01000004.1"/>
</dbReference>
<dbReference type="SMART" id="SM00418">
    <property type="entry name" value="HTH_ARSR"/>
    <property type="match status" value="1"/>
</dbReference>
<evidence type="ECO:0000256" key="1">
    <source>
        <dbReference type="ARBA" id="ARBA00023015"/>
    </source>
</evidence>
<accession>A0A511MYM9</accession>
<dbReference type="InterPro" id="IPR036390">
    <property type="entry name" value="WH_DNA-bd_sf"/>
</dbReference>
<dbReference type="GO" id="GO:0003677">
    <property type="term" value="F:DNA binding"/>
    <property type="evidence" value="ECO:0007669"/>
    <property type="project" value="UniProtKB-KW"/>
</dbReference>
<dbReference type="InterPro" id="IPR011991">
    <property type="entry name" value="ArsR-like_HTH"/>
</dbReference>
<evidence type="ECO:0000259" key="4">
    <source>
        <dbReference type="PROSITE" id="PS51118"/>
    </source>
</evidence>
<dbReference type="CDD" id="cd00090">
    <property type="entry name" value="HTH_ARSR"/>
    <property type="match status" value="1"/>
</dbReference>
<dbReference type="Pfam" id="PF01638">
    <property type="entry name" value="HxlR"/>
    <property type="match status" value="2"/>
</dbReference>
<gene>
    <name evidence="5" type="ORF">DC3_13180</name>
</gene>
<comment type="caution">
    <text evidence="5">The sequence shown here is derived from an EMBL/GenBank/DDBJ whole genome shotgun (WGS) entry which is preliminary data.</text>
</comment>
<evidence type="ECO:0000256" key="3">
    <source>
        <dbReference type="ARBA" id="ARBA00023163"/>
    </source>
</evidence>
<dbReference type="GO" id="GO:0003700">
    <property type="term" value="F:DNA-binding transcription factor activity"/>
    <property type="evidence" value="ECO:0007669"/>
    <property type="project" value="InterPro"/>
</dbReference>
<keyword evidence="1" id="KW-0805">Transcription regulation</keyword>
<keyword evidence="6" id="KW-1185">Reference proteome</keyword>
<sequence length="211" mass="23842">MLSPEGFPEGSSSPALSILQERWALSVLDVLLNGEVFFNDLARALPEASPTTLQTRLKMLQRQGLVEREVRRDVPPSTLYRLTGKGETVRPLLESMKRWCMEHHSEPAQGATAETSPVVEVLRVLGQKWSLPIMMLLSMEARGFVRLMEALGNINSSTLKNRLDGLEKLGFVERQVLSGNQMRTLYRVTRRGAAFRTVMLALRQWEEHLQG</sequence>
<organism evidence="5 6">
    <name type="scientific">Deinococcus cellulosilyticus (strain DSM 18568 / NBRC 106333 / KACC 11606 / 5516J-15)</name>
    <dbReference type="NCBI Taxonomy" id="1223518"/>
    <lineage>
        <taxon>Bacteria</taxon>
        <taxon>Thermotogati</taxon>
        <taxon>Deinococcota</taxon>
        <taxon>Deinococci</taxon>
        <taxon>Deinococcales</taxon>
        <taxon>Deinococcaceae</taxon>
        <taxon>Deinococcus</taxon>
    </lineage>
</organism>
<evidence type="ECO:0000313" key="5">
    <source>
        <dbReference type="EMBL" id="GEM45683.1"/>
    </source>
</evidence>
<name>A0A511MYM9_DEIC1</name>
<feature type="domain" description="HTH hxlR-type" evidence="4">
    <location>
        <begin position="116"/>
        <end position="211"/>
    </location>
</feature>
<dbReference type="SUPFAM" id="SSF46785">
    <property type="entry name" value="Winged helix' DNA-binding domain"/>
    <property type="match status" value="2"/>
</dbReference>
<feature type="domain" description="HTH hxlR-type" evidence="4">
    <location>
        <begin position="7"/>
        <end position="108"/>
    </location>
</feature>
<dbReference type="InterPro" id="IPR001845">
    <property type="entry name" value="HTH_ArsR_DNA-bd_dom"/>
</dbReference>
<dbReference type="Gene3D" id="1.10.10.10">
    <property type="entry name" value="Winged helix-like DNA-binding domain superfamily/Winged helix DNA-binding domain"/>
    <property type="match status" value="2"/>
</dbReference>
<dbReference type="Proteomes" id="UP000321306">
    <property type="component" value="Unassembled WGS sequence"/>
</dbReference>
<keyword evidence="3" id="KW-0804">Transcription</keyword>
<protein>
    <recommendedName>
        <fullName evidence="4">HTH hxlR-type domain-containing protein</fullName>
    </recommendedName>
</protein>
<dbReference type="PROSITE" id="PS51118">
    <property type="entry name" value="HTH_HXLR"/>
    <property type="match status" value="2"/>
</dbReference>
<evidence type="ECO:0000313" key="6">
    <source>
        <dbReference type="Proteomes" id="UP000321306"/>
    </source>
</evidence>
<dbReference type="PANTHER" id="PTHR33204">
    <property type="entry name" value="TRANSCRIPTIONAL REGULATOR, MARR FAMILY"/>
    <property type="match status" value="1"/>
</dbReference>